<evidence type="ECO:0000313" key="2">
    <source>
        <dbReference type="Proteomes" id="UP000325081"/>
    </source>
</evidence>
<evidence type="ECO:0000313" key="1">
    <source>
        <dbReference type="EMBL" id="GER56114.1"/>
    </source>
</evidence>
<reference evidence="2" key="1">
    <citation type="journal article" date="2019" name="Curr. Biol.">
        <title>Genome Sequence of Striga asiatica Provides Insight into the Evolution of Plant Parasitism.</title>
        <authorList>
            <person name="Yoshida S."/>
            <person name="Kim S."/>
            <person name="Wafula E.K."/>
            <person name="Tanskanen J."/>
            <person name="Kim Y.M."/>
            <person name="Honaas L."/>
            <person name="Yang Z."/>
            <person name="Spallek T."/>
            <person name="Conn C.E."/>
            <person name="Ichihashi Y."/>
            <person name="Cheong K."/>
            <person name="Cui S."/>
            <person name="Der J.P."/>
            <person name="Gundlach H."/>
            <person name="Jiao Y."/>
            <person name="Hori C."/>
            <person name="Ishida J.K."/>
            <person name="Kasahara H."/>
            <person name="Kiba T."/>
            <person name="Kim M.S."/>
            <person name="Koo N."/>
            <person name="Laohavisit A."/>
            <person name="Lee Y.H."/>
            <person name="Lumba S."/>
            <person name="McCourt P."/>
            <person name="Mortimer J.C."/>
            <person name="Mutuku J.M."/>
            <person name="Nomura T."/>
            <person name="Sasaki-Sekimoto Y."/>
            <person name="Seto Y."/>
            <person name="Wang Y."/>
            <person name="Wakatake T."/>
            <person name="Sakakibara H."/>
            <person name="Demura T."/>
            <person name="Yamaguchi S."/>
            <person name="Yoneyama K."/>
            <person name="Manabe R.I."/>
            <person name="Nelson D.C."/>
            <person name="Schulman A.H."/>
            <person name="Timko M.P."/>
            <person name="dePamphilis C.W."/>
            <person name="Choi D."/>
            <person name="Shirasu K."/>
        </authorList>
    </citation>
    <scope>NUCLEOTIDE SEQUENCE [LARGE SCALE GENOMIC DNA]</scope>
    <source>
        <strain evidence="2">cv. UVA1</strain>
    </source>
</reference>
<dbReference type="AlphaFoldDB" id="A0A5A7RG08"/>
<name>A0A5A7RG08_STRAF</name>
<gene>
    <name evidence="1" type="ORF">STAS_33834</name>
</gene>
<proteinExistence type="predicted"/>
<accession>A0A5A7RG08</accession>
<dbReference type="EMBL" id="BKCP01012514">
    <property type="protein sequence ID" value="GER56114.1"/>
    <property type="molecule type" value="Genomic_DNA"/>
</dbReference>
<sequence>MVGGVGVRKEGFYFGRRWLKWEGTGEVVLSGHTVIETSHVGGTGRAVWCCGRQDIARSVCWDVRGVAGMRIMLHGTRGAGHASESRTAWATLSMRATLRVAQSSRGLRCLPARLCTVYAQVTRGCGWWCCARRWMRLPPIVVLS</sequence>
<keyword evidence="2" id="KW-1185">Reference proteome</keyword>
<protein>
    <submittedName>
        <fullName evidence="1">1-deoxy-D-xylulose-5-phosphate synthase</fullName>
    </submittedName>
</protein>
<organism evidence="1 2">
    <name type="scientific">Striga asiatica</name>
    <name type="common">Asiatic witchweed</name>
    <name type="synonym">Buchnera asiatica</name>
    <dbReference type="NCBI Taxonomy" id="4170"/>
    <lineage>
        <taxon>Eukaryota</taxon>
        <taxon>Viridiplantae</taxon>
        <taxon>Streptophyta</taxon>
        <taxon>Embryophyta</taxon>
        <taxon>Tracheophyta</taxon>
        <taxon>Spermatophyta</taxon>
        <taxon>Magnoliopsida</taxon>
        <taxon>eudicotyledons</taxon>
        <taxon>Gunneridae</taxon>
        <taxon>Pentapetalae</taxon>
        <taxon>asterids</taxon>
        <taxon>lamiids</taxon>
        <taxon>Lamiales</taxon>
        <taxon>Orobanchaceae</taxon>
        <taxon>Buchnereae</taxon>
        <taxon>Striga</taxon>
    </lineage>
</organism>
<comment type="caution">
    <text evidence="1">The sequence shown here is derived from an EMBL/GenBank/DDBJ whole genome shotgun (WGS) entry which is preliminary data.</text>
</comment>
<dbReference type="Proteomes" id="UP000325081">
    <property type="component" value="Unassembled WGS sequence"/>
</dbReference>